<dbReference type="InterPro" id="IPR036097">
    <property type="entry name" value="HisK_dim/P_sf"/>
</dbReference>
<dbReference type="InterPro" id="IPR003594">
    <property type="entry name" value="HATPase_dom"/>
</dbReference>
<dbReference type="OrthoDB" id="1522078at2"/>
<evidence type="ECO:0000256" key="1">
    <source>
        <dbReference type="ARBA" id="ARBA00000085"/>
    </source>
</evidence>
<dbReference type="SUPFAM" id="SSF55874">
    <property type="entry name" value="ATPase domain of HSP90 chaperone/DNA topoisomerase II/histidine kinase"/>
    <property type="match status" value="1"/>
</dbReference>
<dbReference type="SUPFAM" id="SSF46689">
    <property type="entry name" value="Homeodomain-like"/>
    <property type="match status" value="1"/>
</dbReference>
<dbReference type="GO" id="GO:0043565">
    <property type="term" value="F:sequence-specific DNA binding"/>
    <property type="evidence" value="ECO:0007669"/>
    <property type="project" value="InterPro"/>
</dbReference>
<dbReference type="InterPro" id="IPR013783">
    <property type="entry name" value="Ig-like_fold"/>
</dbReference>
<keyword evidence="9" id="KW-0805">Transcription regulation</keyword>
<dbReference type="FunFam" id="3.30.565.10:FF:000037">
    <property type="entry name" value="Hybrid sensor histidine kinase/response regulator"/>
    <property type="match status" value="1"/>
</dbReference>
<dbReference type="CDD" id="cd17574">
    <property type="entry name" value="REC_OmpR"/>
    <property type="match status" value="1"/>
</dbReference>
<dbReference type="InterPro" id="IPR003661">
    <property type="entry name" value="HisK_dim/P_dom"/>
</dbReference>
<dbReference type="EC" id="2.7.13.3" evidence="2"/>
<comment type="catalytic activity">
    <reaction evidence="1">
        <text>ATP + protein L-histidine = ADP + protein N-phospho-L-histidine.</text>
        <dbReference type="EC" id="2.7.13.3"/>
    </reaction>
</comment>
<dbReference type="InterPro" id="IPR009057">
    <property type="entry name" value="Homeodomain-like_sf"/>
</dbReference>
<dbReference type="PROSITE" id="PS50109">
    <property type="entry name" value="HIS_KIN"/>
    <property type="match status" value="1"/>
</dbReference>
<dbReference type="Gene3D" id="3.30.565.10">
    <property type="entry name" value="Histidine kinase-like ATPase, C-terminal domain"/>
    <property type="match status" value="1"/>
</dbReference>
<evidence type="ECO:0000256" key="7">
    <source>
        <dbReference type="ARBA" id="ARBA00022840"/>
    </source>
</evidence>
<keyword evidence="12" id="KW-0812">Transmembrane</keyword>
<dbReference type="PANTHER" id="PTHR43547">
    <property type="entry name" value="TWO-COMPONENT HISTIDINE KINASE"/>
    <property type="match status" value="1"/>
</dbReference>
<keyword evidence="17" id="KW-1185">Reference proteome</keyword>
<dbReference type="InterPro" id="IPR015943">
    <property type="entry name" value="WD40/YVTN_repeat-like_dom_sf"/>
</dbReference>
<dbReference type="PROSITE" id="PS50110">
    <property type="entry name" value="RESPONSE_REGULATORY"/>
    <property type="match status" value="1"/>
</dbReference>
<dbReference type="SMART" id="SM00388">
    <property type="entry name" value="HisKA"/>
    <property type="match status" value="1"/>
</dbReference>
<evidence type="ECO:0000256" key="8">
    <source>
        <dbReference type="ARBA" id="ARBA00023012"/>
    </source>
</evidence>
<dbReference type="Pfam" id="PF12833">
    <property type="entry name" value="HTH_18"/>
    <property type="match status" value="1"/>
</dbReference>
<sequence length="1368" mass="154570">MRNVILYIFLLSTIACFSQNQENPFKFKHLGTSDGLSQSSVIAMEQDNLGRMWLGTRDGLNLYDGSGFRIFRNIPTDSTSISNSDILSIKEDSEGYIWIGTYNGLNKYDPRKDTFQRFYHYNDKNSLCDNSIWAIEEASDGNIWIGTSNGLSIYDKEAKRFDNYFDKGDSADNRLPSNYVLSILKANNGTLWLGTSKGFCKVMDKGGNNYVFQASHAPFGETEAFVQTMSLCDENTICVGTKNMGILKFDLISERFLDTKILNQNEDVRAIVADDNGQIWSGTSNGIVVLKNNKAPEQLLYDSKDQNGISHNYIKSIFKDIKGSIWIGSYYGGVDIWDDSNNNFINFNESSAKGLLSHKVVSSIVDDGNGHLYFGTEGGGMTIYNSNTKASRFINTVNSKIIESDNIKSLLLDENVLWIGTFNRGIETYNIVKNKFEKGVFPEPLNEAFEGTGINTMKKGLDNDIWIGTFGKGLWRYNKKDQSYVRFINKSNSEQSLTNDRVRSLMVDKGSNIWIGTQSGLNLLPFYDGSYSNNRLKRFFYNGHIGSGEDILTIFQDSKGVIWVGIRGKGLFRFNGNEFEPVTIATSNQVTSVYAILEGANNTLWMSCNEGLVKYDVVNNSFMTYSKKDGLVGNEFSSGAALKQGASTFFFGGPHGVSSFDAENISRNDHVPQVILTDFKIKSTSVKVGGESGILAQSMPFTKAIDLNHENTNFSISFAIPNYINPNSNQYKYRMLGLEDNWTHTNRPSVNYTIQRPGNYIFEVKGANNDGVWNKESASLEINVRPAPWLTIWAKICYLLAILGIAYWLIVSIRSKTKLKHKLQLEHLENQRNQEINDAKLKFFTNISHEFRTPLTLITGPLEQLLTDYKGSSVVYKKLLVIESSANRLLQLINRLMDFRKLEHQKYTLEAAEGNIIKFLQEIYLSFSEYAKCNGYDYEFKTEEEKILVYYDRPKLEQVFYNLISNAFKYTPSGGRIVISIKKDPSNIIIDVTDSGPGIPEAYRNKVFDRFFEIPEYQKPATVQGTGTGIGLSIAKSIIDLHKGTIHIDDGKVQGTTFRVSLKLGSDHITDKDINENYKFSDDLGLYVEQMETPLDDTFLGPEEVLADKEKDTVLLVEDNVPLRKFIKELLKEKYKVLEAGNGREALLKALKHLPCLVISDVIMPEMVGTELCAKLKANIKTSHIPVILLTSRTALIYKFEGLENGADDYISKPFNIKEFKLRVKNLIDSSKRLQIKFSKEERLAPSEIVTSSMDEKLLKKALNIVEDNISNSNFDIIAFCSELGVSRTLLFTKIKAWTNFTPNEFIQEVRMKRAAQLLEQGNLNISEVSYEVGFKNPKYFSKCFQKKYGLGPSAYIQKFSENLFDLN</sequence>
<dbReference type="PATRIC" id="fig|1300341.3.peg.3517"/>
<dbReference type="SUPFAM" id="SSF63829">
    <property type="entry name" value="Calcium-dependent phosphotriesterase"/>
    <property type="match status" value="2"/>
</dbReference>
<dbReference type="InterPro" id="IPR004358">
    <property type="entry name" value="Sig_transdc_His_kin-like_C"/>
</dbReference>
<evidence type="ECO:0000256" key="3">
    <source>
        <dbReference type="ARBA" id="ARBA00022553"/>
    </source>
</evidence>
<dbReference type="SMART" id="SM00342">
    <property type="entry name" value="HTH_ARAC"/>
    <property type="match status" value="1"/>
</dbReference>
<keyword evidence="10" id="KW-0804">Transcription</keyword>
<dbReference type="InterPro" id="IPR005467">
    <property type="entry name" value="His_kinase_dom"/>
</dbReference>
<dbReference type="SUPFAM" id="SSF52172">
    <property type="entry name" value="CheY-like"/>
    <property type="match status" value="1"/>
</dbReference>
<evidence type="ECO:0000256" key="6">
    <source>
        <dbReference type="ARBA" id="ARBA00022777"/>
    </source>
</evidence>
<dbReference type="SMART" id="SM00448">
    <property type="entry name" value="REC"/>
    <property type="match status" value="1"/>
</dbReference>
<keyword evidence="6 16" id="KW-0418">Kinase</keyword>
<keyword evidence="8" id="KW-0902">Two-component regulatory system</keyword>
<evidence type="ECO:0000256" key="10">
    <source>
        <dbReference type="ARBA" id="ARBA00023163"/>
    </source>
</evidence>
<feature type="transmembrane region" description="Helical" evidence="12">
    <location>
        <begin position="789"/>
        <end position="810"/>
    </location>
</feature>
<dbReference type="STRING" id="1300341.I595_3371"/>
<evidence type="ECO:0000256" key="2">
    <source>
        <dbReference type="ARBA" id="ARBA00012438"/>
    </source>
</evidence>
<keyword evidence="12" id="KW-0472">Membrane</keyword>
<feature type="domain" description="Histidine kinase" evidence="14">
    <location>
        <begin position="846"/>
        <end position="1066"/>
    </location>
</feature>
<dbReference type="Pfam" id="PF00072">
    <property type="entry name" value="Response_reg"/>
    <property type="match status" value="1"/>
</dbReference>
<dbReference type="Gene3D" id="2.60.40.10">
    <property type="entry name" value="Immunoglobulins"/>
    <property type="match status" value="1"/>
</dbReference>
<dbReference type="PRINTS" id="PR00344">
    <property type="entry name" value="BCTRLSENSOR"/>
</dbReference>
<dbReference type="InterPro" id="IPR001789">
    <property type="entry name" value="Sig_transdc_resp-reg_receiver"/>
</dbReference>
<dbReference type="Pfam" id="PF07494">
    <property type="entry name" value="Reg_prop"/>
    <property type="match status" value="5"/>
</dbReference>
<dbReference type="CDD" id="cd00075">
    <property type="entry name" value="HATPase"/>
    <property type="match status" value="1"/>
</dbReference>
<dbReference type="InterPro" id="IPR036890">
    <property type="entry name" value="HATPase_C_sf"/>
</dbReference>
<dbReference type="Gene3D" id="1.10.10.60">
    <property type="entry name" value="Homeodomain-like"/>
    <property type="match status" value="1"/>
</dbReference>
<dbReference type="Gene3D" id="3.40.50.2300">
    <property type="match status" value="1"/>
</dbReference>
<keyword evidence="12" id="KW-1133">Transmembrane helix</keyword>
<evidence type="ECO:0000259" key="13">
    <source>
        <dbReference type="PROSITE" id="PS01124"/>
    </source>
</evidence>
<dbReference type="SUPFAM" id="SSF47384">
    <property type="entry name" value="Homodimeric domain of signal transducing histidine kinase"/>
    <property type="match status" value="1"/>
</dbReference>
<evidence type="ECO:0000256" key="5">
    <source>
        <dbReference type="ARBA" id="ARBA00022741"/>
    </source>
</evidence>
<evidence type="ECO:0000259" key="15">
    <source>
        <dbReference type="PROSITE" id="PS50110"/>
    </source>
</evidence>
<dbReference type="Gene3D" id="1.10.287.130">
    <property type="match status" value="1"/>
</dbReference>
<keyword evidence="7" id="KW-0067">ATP-binding</keyword>
<dbReference type="PROSITE" id="PS01124">
    <property type="entry name" value="HTH_ARAC_FAMILY_2"/>
    <property type="match status" value="1"/>
</dbReference>
<dbReference type="CDD" id="cd00082">
    <property type="entry name" value="HisKA"/>
    <property type="match status" value="1"/>
</dbReference>
<dbReference type="Proteomes" id="UP000050280">
    <property type="component" value="Unassembled WGS sequence"/>
</dbReference>
<dbReference type="FunFam" id="1.10.287.130:FF:000034">
    <property type="entry name" value="Two-component system sensor histidine kinase/response regulator"/>
    <property type="match status" value="1"/>
</dbReference>
<organism evidence="16 17">
    <name type="scientific">Croceitalea dokdonensis DOKDO 023</name>
    <dbReference type="NCBI Taxonomy" id="1300341"/>
    <lineage>
        <taxon>Bacteria</taxon>
        <taxon>Pseudomonadati</taxon>
        <taxon>Bacteroidota</taxon>
        <taxon>Flavobacteriia</taxon>
        <taxon>Flavobacteriales</taxon>
        <taxon>Flavobacteriaceae</taxon>
        <taxon>Croceitalea</taxon>
    </lineage>
</organism>
<dbReference type="EMBL" id="LDJX01000008">
    <property type="protein sequence ID" value="KPM30551.1"/>
    <property type="molecule type" value="Genomic_DNA"/>
</dbReference>
<protein>
    <recommendedName>
        <fullName evidence="2">histidine kinase</fullName>
        <ecNumber evidence="2">2.7.13.3</ecNumber>
    </recommendedName>
</protein>
<dbReference type="Gene3D" id="2.130.10.10">
    <property type="entry name" value="YVTN repeat-like/Quinoprotein amine dehydrogenase"/>
    <property type="match status" value="2"/>
</dbReference>
<evidence type="ECO:0000313" key="16">
    <source>
        <dbReference type="EMBL" id="KPM30551.1"/>
    </source>
</evidence>
<dbReference type="GO" id="GO:0000155">
    <property type="term" value="F:phosphorelay sensor kinase activity"/>
    <property type="evidence" value="ECO:0007669"/>
    <property type="project" value="InterPro"/>
</dbReference>
<comment type="caution">
    <text evidence="16">The sequence shown here is derived from an EMBL/GenBank/DDBJ whole genome shotgun (WGS) entry which is preliminary data.</text>
</comment>
<dbReference type="GO" id="GO:0005524">
    <property type="term" value="F:ATP binding"/>
    <property type="evidence" value="ECO:0007669"/>
    <property type="project" value="UniProtKB-KW"/>
</dbReference>
<dbReference type="InterPro" id="IPR011110">
    <property type="entry name" value="Reg_prop"/>
</dbReference>
<dbReference type="GO" id="GO:0003700">
    <property type="term" value="F:DNA-binding transcription factor activity"/>
    <property type="evidence" value="ECO:0007669"/>
    <property type="project" value="InterPro"/>
</dbReference>
<feature type="modified residue" description="4-aspartylphosphate" evidence="11">
    <location>
        <position position="1161"/>
    </location>
</feature>
<dbReference type="FunFam" id="2.60.40.10:FF:000791">
    <property type="entry name" value="Two-component system sensor histidine kinase/response regulator"/>
    <property type="match status" value="1"/>
</dbReference>
<reference evidence="16 17" key="1">
    <citation type="submission" date="2015-09" db="EMBL/GenBank/DDBJ databases">
        <title>Genome sequence of the marine flavobacterium Croceitalea dokdonensis DOKDO 023 that contains proton- and sodium-pumping rhodopsins.</title>
        <authorList>
            <person name="Kwon S.-K."/>
            <person name="Lee H.K."/>
            <person name="Kwak M.-J."/>
            <person name="Kim J.F."/>
        </authorList>
    </citation>
    <scope>NUCLEOTIDE SEQUENCE [LARGE SCALE GENOMIC DNA]</scope>
    <source>
        <strain evidence="16 17">DOKDO 023</strain>
    </source>
</reference>
<feature type="domain" description="Response regulatory" evidence="15">
    <location>
        <begin position="1113"/>
        <end position="1228"/>
    </location>
</feature>
<keyword evidence="5" id="KW-0547">Nucleotide-binding</keyword>
<dbReference type="Pfam" id="PF00512">
    <property type="entry name" value="HisKA"/>
    <property type="match status" value="1"/>
</dbReference>
<dbReference type="Pfam" id="PF02518">
    <property type="entry name" value="HATPase_c"/>
    <property type="match status" value="1"/>
</dbReference>
<dbReference type="Pfam" id="PF07495">
    <property type="entry name" value="Y_Y_Y"/>
    <property type="match status" value="1"/>
</dbReference>
<gene>
    <name evidence="16" type="ORF">I595_3371</name>
</gene>
<proteinExistence type="predicted"/>
<dbReference type="InterPro" id="IPR011006">
    <property type="entry name" value="CheY-like_superfamily"/>
</dbReference>
<evidence type="ECO:0000313" key="17">
    <source>
        <dbReference type="Proteomes" id="UP000050280"/>
    </source>
</evidence>
<dbReference type="InterPro" id="IPR011123">
    <property type="entry name" value="Y_Y_Y"/>
</dbReference>
<evidence type="ECO:0000256" key="9">
    <source>
        <dbReference type="ARBA" id="ARBA00023015"/>
    </source>
</evidence>
<keyword evidence="3 11" id="KW-0597">Phosphoprotein</keyword>
<accession>A0A0P7ABL1</accession>
<name>A0A0P7ABL1_9FLAO</name>
<keyword evidence="4" id="KW-0808">Transferase</keyword>
<evidence type="ECO:0000256" key="11">
    <source>
        <dbReference type="PROSITE-ProRule" id="PRU00169"/>
    </source>
</evidence>
<dbReference type="InterPro" id="IPR018060">
    <property type="entry name" value="HTH_AraC"/>
</dbReference>
<dbReference type="PROSITE" id="PS51257">
    <property type="entry name" value="PROKAR_LIPOPROTEIN"/>
    <property type="match status" value="1"/>
</dbReference>
<evidence type="ECO:0000256" key="4">
    <source>
        <dbReference type="ARBA" id="ARBA00022679"/>
    </source>
</evidence>
<evidence type="ECO:0000259" key="14">
    <source>
        <dbReference type="PROSITE" id="PS50109"/>
    </source>
</evidence>
<dbReference type="SMART" id="SM00387">
    <property type="entry name" value="HATPase_c"/>
    <property type="match status" value="1"/>
</dbReference>
<dbReference type="PANTHER" id="PTHR43547:SF2">
    <property type="entry name" value="HYBRID SIGNAL TRANSDUCTION HISTIDINE KINASE C"/>
    <property type="match status" value="1"/>
</dbReference>
<evidence type="ECO:0000256" key="12">
    <source>
        <dbReference type="SAM" id="Phobius"/>
    </source>
</evidence>
<dbReference type="RefSeq" id="WP_054560337.1">
    <property type="nucleotide sequence ID" value="NZ_LDJX01000008.1"/>
</dbReference>
<feature type="domain" description="HTH araC/xylS-type" evidence="13">
    <location>
        <begin position="1260"/>
        <end position="1359"/>
    </location>
</feature>